<accession>A0A0R0LTW5</accession>
<evidence type="ECO:0000259" key="7">
    <source>
        <dbReference type="PROSITE" id="PS50878"/>
    </source>
</evidence>
<evidence type="ECO:0000256" key="3">
    <source>
        <dbReference type="ARBA" id="ARBA00022722"/>
    </source>
</evidence>
<keyword evidence="6" id="KW-0695">RNA-directed DNA polymerase</keyword>
<evidence type="ECO:0000259" key="8">
    <source>
        <dbReference type="PROSITE" id="PS50994"/>
    </source>
</evidence>
<evidence type="ECO:0000256" key="2">
    <source>
        <dbReference type="ARBA" id="ARBA00022695"/>
    </source>
</evidence>
<dbReference type="InterPro" id="IPR001584">
    <property type="entry name" value="Integrase_cat-core"/>
</dbReference>
<dbReference type="PANTHER" id="PTHR37984:SF5">
    <property type="entry name" value="PROTEIN NYNRIN-LIKE"/>
    <property type="match status" value="1"/>
</dbReference>
<dbReference type="VEuPathDB" id="MicrosporidiaDB:M153_23710002101"/>
<dbReference type="InterPro" id="IPR012337">
    <property type="entry name" value="RNaseH-like_sf"/>
</dbReference>
<protein>
    <submittedName>
        <fullName evidence="9">LTR retrotransposon</fullName>
    </submittedName>
</protein>
<dbReference type="GO" id="GO:0003676">
    <property type="term" value="F:nucleic acid binding"/>
    <property type="evidence" value="ECO:0007669"/>
    <property type="project" value="InterPro"/>
</dbReference>
<dbReference type="Gene3D" id="3.30.420.10">
    <property type="entry name" value="Ribonuclease H-like superfamily/Ribonuclease H"/>
    <property type="match status" value="1"/>
</dbReference>
<gene>
    <name evidence="9" type="ORF">M153_23710002101</name>
</gene>
<dbReference type="Gene3D" id="3.30.70.270">
    <property type="match status" value="2"/>
</dbReference>
<evidence type="ECO:0000256" key="5">
    <source>
        <dbReference type="ARBA" id="ARBA00022801"/>
    </source>
</evidence>
<dbReference type="Gene3D" id="3.10.10.10">
    <property type="entry name" value="HIV Type 1 Reverse Transcriptase, subunit A, domain 1"/>
    <property type="match status" value="1"/>
</dbReference>
<dbReference type="SUPFAM" id="SSF56672">
    <property type="entry name" value="DNA/RNA polymerases"/>
    <property type="match status" value="1"/>
</dbReference>
<dbReference type="PANTHER" id="PTHR37984">
    <property type="entry name" value="PROTEIN CBG26694"/>
    <property type="match status" value="1"/>
</dbReference>
<dbReference type="PROSITE" id="PS50994">
    <property type="entry name" value="INTEGRASE"/>
    <property type="match status" value="1"/>
</dbReference>
<dbReference type="InterPro" id="IPR043502">
    <property type="entry name" value="DNA/RNA_pol_sf"/>
</dbReference>
<dbReference type="EMBL" id="LGUB01000626">
    <property type="protein sequence ID" value="KRH92867.1"/>
    <property type="molecule type" value="Genomic_DNA"/>
</dbReference>
<proteinExistence type="predicted"/>
<dbReference type="Pfam" id="PF00078">
    <property type="entry name" value="RVT_1"/>
    <property type="match status" value="1"/>
</dbReference>
<keyword evidence="3" id="KW-0540">Nuclease</keyword>
<dbReference type="SUPFAM" id="SSF53098">
    <property type="entry name" value="Ribonuclease H-like"/>
    <property type="match status" value="1"/>
</dbReference>
<reference evidence="9 10" key="1">
    <citation type="submission" date="2015-07" db="EMBL/GenBank/DDBJ databases">
        <title>The genome of Pseudoloma neurophilia, a relevant intracellular parasite of the zebrafish.</title>
        <authorList>
            <person name="Ndikumana S."/>
            <person name="Pelin A."/>
            <person name="Sanders J."/>
            <person name="Corradi N."/>
        </authorList>
    </citation>
    <scope>NUCLEOTIDE SEQUENCE [LARGE SCALE GENOMIC DNA]</scope>
    <source>
        <strain evidence="9 10">MK1</strain>
    </source>
</reference>
<dbReference type="GO" id="GO:0015074">
    <property type="term" value="P:DNA integration"/>
    <property type="evidence" value="ECO:0007669"/>
    <property type="project" value="InterPro"/>
</dbReference>
<keyword evidence="4" id="KW-0255">Endonuclease</keyword>
<feature type="non-terminal residue" evidence="9">
    <location>
        <position position="1"/>
    </location>
</feature>
<dbReference type="GO" id="GO:0003964">
    <property type="term" value="F:RNA-directed DNA polymerase activity"/>
    <property type="evidence" value="ECO:0007669"/>
    <property type="project" value="UniProtKB-KW"/>
</dbReference>
<dbReference type="GO" id="GO:0005634">
    <property type="term" value="C:nucleus"/>
    <property type="evidence" value="ECO:0007669"/>
    <property type="project" value="UniProtKB-ARBA"/>
</dbReference>
<organism evidence="9 10">
    <name type="scientific">Pseudoloma neurophilia</name>
    <dbReference type="NCBI Taxonomy" id="146866"/>
    <lineage>
        <taxon>Eukaryota</taxon>
        <taxon>Fungi</taxon>
        <taxon>Fungi incertae sedis</taxon>
        <taxon>Microsporidia</taxon>
        <taxon>Pseudoloma</taxon>
    </lineage>
</organism>
<evidence type="ECO:0000256" key="1">
    <source>
        <dbReference type="ARBA" id="ARBA00022679"/>
    </source>
</evidence>
<evidence type="ECO:0000256" key="6">
    <source>
        <dbReference type="ARBA" id="ARBA00022918"/>
    </source>
</evidence>
<dbReference type="Gene3D" id="1.10.340.70">
    <property type="match status" value="1"/>
</dbReference>
<feature type="domain" description="Integrase catalytic" evidence="8">
    <location>
        <begin position="506"/>
        <end position="665"/>
    </location>
</feature>
<dbReference type="PROSITE" id="PS50878">
    <property type="entry name" value="RT_POL"/>
    <property type="match status" value="1"/>
</dbReference>
<evidence type="ECO:0000313" key="10">
    <source>
        <dbReference type="Proteomes" id="UP000051530"/>
    </source>
</evidence>
<dbReference type="GO" id="GO:0004519">
    <property type="term" value="F:endonuclease activity"/>
    <property type="evidence" value="ECO:0007669"/>
    <property type="project" value="UniProtKB-KW"/>
</dbReference>
<keyword evidence="1" id="KW-0808">Transferase</keyword>
<dbReference type="GO" id="GO:0016787">
    <property type="term" value="F:hydrolase activity"/>
    <property type="evidence" value="ECO:0007669"/>
    <property type="project" value="UniProtKB-KW"/>
</dbReference>
<dbReference type="InterPro" id="IPR043128">
    <property type="entry name" value="Rev_trsase/Diguanyl_cyclase"/>
</dbReference>
<evidence type="ECO:0000313" key="9">
    <source>
        <dbReference type="EMBL" id="KRH92867.1"/>
    </source>
</evidence>
<keyword evidence="10" id="KW-1185">Reference proteome</keyword>
<dbReference type="Pfam" id="PF17921">
    <property type="entry name" value="Integrase_H2C2"/>
    <property type="match status" value="1"/>
</dbReference>
<dbReference type="InterPro" id="IPR000477">
    <property type="entry name" value="RT_dom"/>
</dbReference>
<dbReference type="OrthoDB" id="2194544at2759"/>
<dbReference type="Pfam" id="PF17917">
    <property type="entry name" value="RT_RNaseH"/>
    <property type="match status" value="1"/>
</dbReference>
<feature type="non-terminal residue" evidence="9">
    <location>
        <position position="700"/>
    </location>
</feature>
<feature type="domain" description="Reverse transcriptase" evidence="7">
    <location>
        <begin position="38"/>
        <end position="215"/>
    </location>
</feature>
<dbReference type="InterPro" id="IPR050951">
    <property type="entry name" value="Retrovirus_Pol_polyprotein"/>
</dbReference>
<dbReference type="Proteomes" id="UP000051530">
    <property type="component" value="Unassembled WGS sequence"/>
</dbReference>
<comment type="caution">
    <text evidence="9">The sequence shown here is derived from an EMBL/GenBank/DDBJ whole genome shotgun (WGS) entry which is preliminary data.</text>
</comment>
<dbReference type="Pfam" id="PF00665">
    <property type="entry name" value="rve"/>
    <property type="match status" value="1"/>
</dbReference>
<dbReference type="CDD" id="cd01647">
    <property type="entry name" value="RT_LTR"/>
    <property type="match status" value="1"/>
</dbReference>
<keyword evidence="5" id="KW-0378">Hydrolase</keyword>
<dbReference type="InterPro" id="IPR041588">
    <property type="entry name" value="Integrase_H2C2"/>
</dbReference>
<sequence length="700" mass="80968">KGYEHQINLTSDVPIQKAAYKIPESTKTEFKAQIDEWQQNGIIRKSQSAYASPCFGIQKKNGKIRIVNNYIALNAITESEIYHFPDVHRAFAKLRNCDFFSQIDLESGFNQIDIREQDQHKTAFISELGHFEFKRLPFGLKNAPKSFQKIMEEIFEGIDCVTIFVDDILIASKDAESHYNDVKKVLERLAEKGAKINFEKSVFNKKQVKFLGCIISKDGIKADISNVEILRKRPPPKTRKHLQKLIGFFNWFRKFVPKMAEIAAKLTDKLKESNGEKFIWSKEDEELRQLIFDKIEENIILSHPDYTKPFDLHADASNIGIGGILTQDGQLIGIYSKKLNASESNYTTVEKEIFAIIKSLENFKDIIWGADIKIHTDSRNITHISDGMNSRVKRWKILLSEYNYELLHIAGQKNAGADQLSRNFEENDNLNNQERNQTQEDEAIIKKIHEDLMHPGVERTFQTIQRKFSQIIKRSQIQTVIEKCIICQMIKKYPRSNHGLVIGNLHTFYPFRDIATDIYGPLNYGLTGDSSKQYVLTIIDRCTRICKLIPLRNATSINIQKAIEQNWICKFGEPEPILSDRGPQFSSEEFKQFCIERNIQHIKTSPYNPTGNGIAEKLNQIISLGFKIPFTDTINDQLAKIESAYNRTYHTSIQQTPEDLLMCWEDRHLDYEKYSRVINQVNEIARTKAKKANERINRSR</sequence>
<dbReference type="InterPro" id="IPR041373">
    <property type="entry name" value="RT_RNaseH"/>
</dbReference>
<name>A0A0R0LTW5_9MICR</name>
<evidence type="ECO:0000256" key="4">
    <source>
        <dbReference type="ARBA" id="ARBA00022759"/>
    </source>
</evidence>
<dbReference type="InterPro" id="IPR036397">
    <property type="entry name" value="RNaseH_sf"/>
</dbReference>
<keyword evidence="2" id="KW-0548">Nucleotidyltransferase</keyword>
<dbReference type="CDD" id="cd09274">
    <property type="entry name" value="RNase_HI_RT_Ty3"/>
    <property type="match status" value="1"/>
</dbReference>
<dbReference type="AlphaFoldDB" id="A0A0R0LTW5"/>